<dbReference type="Pfam" id="PF14681">
    <property type="entry name" value="UPRTase"/>
    <property type="match status" value="1"/>
</dbReference>
<reference evidence="11" key="1">
    <citation type="journal article" date="2020" name="bioRxiv">
        <title>Whole genome comparisons of ergot fungi reveals the divergence and evolution of species within the genus Claviceps are the result of varying mechanisms driving genome evolution and host range expansion.</title>
        <authorList>
            <person name="Wyka S.A."/>
            <person name="Mondo S.J."/>
            <person name="Liu M."/>
            <person name="Dettman J."/>
            <person name="Nalam V."/>
            <person name="Broders K.D."/>
        </authorList>
    </citation>
    <scope>NUCLEOTIDE SEQUENCE</scope>
    <source>
        <strain evidence="11">CCC 602</strain>
    </source>
</reference>
<keyword evidence="7" id="KW-0808">Transferase</keyword>
<gene>
    <name evidence="11" type="ORF">E4U43_001017</name>
</gene>
<dbReference type="OrthoDB" id="10257085at2759"/>
<dbReference type="PANTHER" id="PTHR32315:SF4">
    <property type="entry name" value="URACIL PHOSPHORIBOSYLTRANSFERASE, CHLOROPLASTIC"/>
    <property type="match status" value="1"/>
</dbReference>
<evidence type="ECO:0000256" key="4">
    <source>
        <dbReference type="ARBA" id="ARBA00011894"/>
    </source>
</evidence>
<organism evidence="11 12">
    <name type="scientific">Claviceps pusilla</name>
    <dbReference type="NCBI Taxonomy" id="123648"/>
    <lineage>
        <taxon>Eukaryota</taxon>
        <taxon>Fungi</taxon>
        <taxon>Dikarya</taxon>
        <taxon>Ascomycota</taxon>
        <taxon>Pezizomycotina</taxon>
        <taxon>Sordariomycetes</taxon>
        <taxon>Hypocreomycetidae</taxon>
        <taxon>Hypocreales</taxon>
        <taxon>Clavicipitaceae</taxon>
        <taxon>Claviceps</taxon>
    </lineage>
</organism>
<feature type="domain" description="Phosphoribosyltransferase" evidence="10">
    <location>
        <begin position="10"/>
        <end position="210"/>
    </location>
</feature>
<dbReference type="FunFam" id="3.40.50.2020:FF:000049">
    <property type="entry name" value="Putative uracil phosphoribosyltransferase urg2"/>
    <property type="match status" value="1"/>
</dbReference>
<name>A0A9P7SZI9_9HYPO</name>
<comment type="similarity">
    <text evidence="3">Belongs to the UPRTase family.</text>
</comment>
<dbReference type="GO" id="GO:0005525">
    <property type="term" value="F:GTP binding"/>
    <property type="evidence" value="ECO:0007669"/>
    <property type="project" value="UniProtKB-KW"/>
</dbReference>
<dbReference type="InterPro" id="IPR050054">
    <property type="entry name" value="UPRTase/APRTase"/>
</dbReference>
<evidence type="ECO:0000256" key="7">
    <source>
        <dbReference type="ARBA" id="ARBA00022679"/>
    </source>
</evidence>
<accession>A0A9P7SZI9</accession>
<dbReference type="Proteomes" id="UP000748025">
    <property type="component" value="Unassembled WGS sequence"/>
</dbReference>
<evidence type="ECO:0000313" key="12">
    <source>
        <dbReference type="Proteomes" id="UP000748025"/>
    </source>
</evidence>
<evidence type="ECO:0000256" key="9">
    <source>
        <dbReference type="ARBA" id="ARBA00023134"/>
    </source>
</evidence>
<dbReference type="InterPro" id="IPR029057">
    <property type="entry name" value="PRTase-like"/>
</dbReference>
<keyword evidence="8" id="KW-0547">Nucleotide-binding</keyword>
<dbReference type="PANTHER" id="PTHR32315">
    <property type="entry name" value="ADENINE PHOSPHORIBOSYLTRANSFERASE"/>
    <property type="match status" value="1"/>
</dbReference>
<keyword evidence="6" id="KW-0328">Glycosyltransferase</keyword>
<evidence type="ECO:0000259" key="10">
    <source>
        <dbReference type="Pfam" id="PF14681"/>
    </source>
</evidence>
<comment type="cofactor">
    <cofactor evidence="1">
        <name>Mg(2+)</name>
        <dbReference type="ChEBI" id="CHEBI:18420"/>
    </cofactor>
</comment>
<dbReference type="EMBL" id="SRPW01001315">
    <property type="protein sequence ID" value="KAG6002892.1"/>
    <property type="molecule type" value="Genomic_DNA"/>
</dbReference>
<dbReference type="GO" id="GO:0004845">
    <property type="term" value="F:uracil phosphoribosyltransferase activity"/>
    <property type="evidence" value="ECO:0007669"/>
    <property type="project" value="UniProtKB-EC"/>
</dbReference>
<comment type="caution">
    <text evidence="11">The sequence shown here is derived from an EMBL/GenBank/DDBJ whole genome shotgun (WGS) entry which is preliminary data.</text>
</comment>
<keyword evidence="12" id="KW-1185">Reference proteome</keyword>
<evidence type="ECO:0000256" key="6">
    <source>
        <dbReference type="ARBA" id="ARBA00022676"/>
    </source>
</evidence>
<dbReference type="EC" id="2.4.2.9" evidence="4"/>
<sequence>MSLPPNIHLSQHPSLKAKLSQLRSHAASSKEVKTLVHDISLILACDALITNLSSVEGPKDKTPLNFEYTTTVVRPQTICIVPILRSGLGMVDGMYREPSTLTAVEYYNNLSHHIPGSDDDAGPASSLVILVDPIIATGGTCIAAIQTLREWGAKKVLVLSVLASEEGVKKAAEEWPEGTELWIAGLDTKLTEEGMLEPGLGDIGDRLFLTLGK</sequence>
<evidence type="ECO:0000256" key="8">
    <source>
        <dbReference type="ARBA" id="ARBA00022741"/>
    </source>
</evidence>
<evidence type="ECO:0000313" key="11">
    <source>
        <dbReference type="EMBL" id="KAG6002892.1"/>
    </source>
</evidence>
<keyword evidence="5" id="KW-0021">Allosteric enzyme</keyword>
<evidence type="ECO:0000256" key="5">
    <source>
        <dbReference type="ARBA" id="ARBA00022533"/>
    </source>
</evidence>
<dbReference type="InterPro" id="IPR000836">
    <property type="entry name" value="PRTase_dom"/>
</dbReference>
<evidence type="ECO:0000256" key="1">
    <source>
        <dbReference type="ARBA" id="ARBA00001946"/>
    </source>
</evidence>
<comment type="pathway">
    <text evidence="2">Pyrimidine metabolism; UMP biosynthesis via salvage pathway; UMP from uracil: step 1/1.</text>
</comment>
<evidence type="ECO:0000256" key="2">
    <source>
        <dbReference type="ARBA" id="ARBA00005180"/>
    </source>
</evidence>
<dbReference type="SUPFAM" id="SSF53271">
    <property type="entry name" value="PRTase-like"/>
    <property type="match status" value="1"/>
</dbReference>
<evidence type="ECO:0000256" key="3">
    <source>
        <dbReference type="ARBA" id="ARBA00009516"/>
    </source>
</evidence>
<dbReference type="AlphaFoldDB" id="A0A9P7SZI9"/>
<proteinExistence type="inferred from homology"/>
<dbReference type="Gene3D" id="3.40.50.2020">
    <property type="match status" value="1"/>
</dbReference>
<protein>
    <recommendedName>
        <fullName evidence="4">uracil phosphoribosyltransferase</fullName>
        <ecNumber evidence="4">2.4.2.9</ecNumber>
    </recommendedName>
</protein>
<dbReference type="NCBIfam" id="NF001097">
    <property type="entry name" value="PRK00129.1"/>
    <property type="match status" value="1"/>
</dbReference>
<keyword evidence="9" id="KW-0342">GTP-binding</keyword>
<dbReference type="CDD" id="cd06223">
    <property type="entry name" value="PRTases_typeI"/>
    <property type="match status" value="1"/>
</dbReference>